<evidence type="ECO:0000256" key="9">
    <source>
        <dbReference type="ARBA" id="ARBA00047899"/>
    </source>
</evidence>
<dbReference type="STRING" id="240159.A0A4U5V1J9"/>
<evidence type="ECO:0000256" key="10">
    <source>
        <dbReference type="ARBA" id="ARBA00048679"/>
    </source>
</evidence>
<dbReference type="PANTHER" id="PTHR22984:SF25">
    <property type="entry name" value="PROTEIN KINASE DOMAIN-CONTAINING PROTEIN"/>
    <property type="match status" value="1"/>
</dbReference>
<keyword evidence="13" id="KW-1185">Reference proteome</keyword>
<evidence type="ECO:0000313" key="13">
    <source>
        <dbReference type="Proteomes" id="UP000298787"/>
    </source>
</evidence>
<keyword evidence="4" id="KW-0723">Serine/threonine-protein kinase</keyword>
<evidence type="ECO:0000256" key="1">
    <source>
        <dbReference type="ARBA" id="ARBA00004340"/>
    </source>
</evidence>
<feature type="domain" description="Protein kinase" evidence="11">
    <location>
        <begin position="1"/>
        <end position="105"/>
    </location>
</feature>
<keyword evidence="6" id="KW-0547">Nucleotide-binding</keyword>
<name>A0A4U5V1J9_COLLU</name>
<keyword evidence="5" id="KW-0808">Transferase</keyword>
<evidence type="ECO:0000259" key="11">
    <source>
        <dbReference type="PROSITE" id="PS50011"/>
    </source>
</evidence>
<sequence>MLILVLERPDPCIGMYDFIYREQRHITEHEAKIMIRQLVDALIEIHSKGVFHGGIKADNILIETSSDVPRVSVIDFGIGTFLSACLRCGKIERSRLNPQQFGNVV</sequence>
<evidence type="ECO:0000313" key="12">
    <source>
        <dbReference type="EMBL" id="TKS81607.1"/>
    </source>
</evidence>
<dbReference type="InterPro" id="IPR000719">
    <property type="entry name" value="Prot_kinase_dom"/>
</dbReference>
<dbReference type="EMBL" id="CM014091">
    <property type="protein sequence ID" value="TKS81607.1"/>
    <property type="molecule type" value="Genomic_DNA"/>
</dbReference>
<keyword evidence="8" id="KW-0067">ATP-binding</keyword>
<dbReference type="GO" id="GO:0005737">
    <property type="term" value="C:cytoplasm"/>
    <property type="evidence" value="ECO:0007669"/>
    <property type="project" value="TreeGrafter"/>
</dbReference>
<dbReference type="GO" id="GO:0043657">
    <property type="term" value="C:host cell"/>
    <property type="evidence" value="ECO:0007669"/>
    <property type="project" value="UniProtKB-SubCell"/>
</dbReference>
<evidence type="ECO:0000256" key="7">
    <source>
        <dbReference type="ARBA" id="ARBA00022777"/>
    </source>
</evidence>
<dbReference type="PANTHER" id="PTHR22984">
    <property type="entry name" value="SERINE/THREONINE-PROTEIN KINASE PIM"/>
    <property type="match status" value="1"/>
</dbReference>
<dbReference type="InterPro" id="IPR011009">
    <property type="entry name" value="Kinase-like_dom_sf"/>
</dbReference>
<evidence type="ECO:0000256" key="4">
    <source>
        <dbReference type="ARBA" id="ARBA00022527"/>
    </source>
</evidence>
<gene>
    <name evidence="12" type="ORF">D9C73_015712</name>
</gene>
<comment type="catalytic activity">
    <reaction evidence="9">
        <text>L-threonyl-[protein] + ATP = O-phospho-L-threonyl-[protein] + ADP + H(+)</text>
        <dbReference type="Rhea" id="RHEA:46608"/>
        <dbReference type="Rhea" id="RHEA-COMP:11060"/>
        <dbReference type="Rhea" id="RHEA-COMP:11605"/>
        <dbReference type="ChEBI" id="CHEBI:15378"/>
        <dbReference type="ChEBI" id="CHEBI:30013"/>
        <dbReference type="ChEBI" id="CHEBI:30616"/>
        <dbReference type="ChEBI" id="CHEBI:61977"/>
        <dbReference type="ChEBI" id="CHEBI:456216"/>
        <dbReference type="EC" id="2.7.11.1"/>
    </reaction>
</comment>
<dbReference type="GO" id="GO:0004674">
    <property type="term" value="F:protein serine/threonine kinase activity"/>
    <property type="evidence" value="ECO:0007669"/>
    <property type="project" value="UniProtKB-KW"/>
</dbReference>
<dbReference type="SUPFAM" id="SSF56112">
    <property type="entry name" value="Protein kinase-like (PK-like)"/>
    <property type="match status" value="1"/>
</dbReference>
<evidence type="ECO:0000256" key="5">
    <source>
        <dbReference type="ARBA" id="ARBA00022679"/>
    </source>
</evidence>
<dbReference type="EC" id="2.7.11.1" evidence="3"/>
<dbReference type="InterPro" id="IPR051138">
    <property type="entry name" value="PIM_Ser/Thr_kinase"/>
</dbReference>
<comment type="catalytic activity">
    <reaction evidence="10">
        <text>L-seryl-[protein] + ATP = O-phospho-L-seryl-[protein] + ADP + H(+)</text>
        <dbReference type="Rhea" id="RHEA:17989"/>
        <dbReference type="Rhea" id="RHEA-COMP:9863"/>
        <dbReference type="Rhea" id="RHEA-COMP:11604"/>
        <dbReference type="ChEBI" id="CHEBI:15378"/>
        <dbReference type="ChEBI" id="CHEBI:29999"/>
        <dbReference type="ChEBI" id="CHEBI:30616"/>
        <dbReference type="ChEBI" id="CHEBI:83421"/>
        <dbReference type="ChEBI" id="CHEBI:456216"/>
        <dbReference type="EC" id="2.7.11.1"/>
    </reaction>
</comment>
<dbReference type="AlphaFoldDB" id="A0A4U5V1J9"/>
<organism evidence="12 13">
    <name type="scientific">Collichthys lucidus</name>
    <name type="common">Big head croaker</name>
    <name type="synonym">Sciaena lucida</name>
    <dbReference type="NCBI Taxonomy" id="240159"/>
    <lineage>
        <taxon>Eukaryota</taxon>
        <taxon>Metazoa</taxon>
        <taxon>Chordata</taxon>
        <taxon>Craniata</taxon>
        <taxon>Vertebrata</taxon>
        <taxon>Euteleostomi</taxon>
        <taxon>Actinopterygii</taxon>
        <taxon>Neopterygii</taxon>
        <taxon>Teleostei</taxon>
        <taxon>Neoteleostei</taxon>
        <taxon>Acanthomorphata</taxon>
        <taxon>Eupercaria</taxon>
        <taxon>Sciaenidae</taxon>
        <taxon>Collichthys</taxon>
    </lineage>
</organism>
<evidence type="ECO:0000256" key="3">
    <source>
        <dbReference type="ARBA" id="ARBA00012513"/>
    </source>
</evidence>
<dbReference type="Proteomes" id="UP000298787">
    <property type="component" value="Chromosome 14"/>
</dbReference>
<dbReference type="Pfam" id="PF00069">
    <property type="entry name" value="Pkinase"/>
    <property type="match status" value="1"/>
</dbReference>
<evidence type="ECO:0000256" key="2">
    <source>
        <dbReference type="ARBA" id="ARBA00005505"/>
    </source>
</evidence>
<evidence type="ECO:0000256" key="8">
    <source>
        <dbReference type="ARBA" id="ARBA00022840"/>
    </source>
</evidence>
<dbReference type="Gene3D" id="1.10.510.10">
    <property type="entry name" value="Transferase(Phosphotransferase) domain 1"/>
    <property type="match status" value="1"/>
</dbReference>
<dbReference type="GO" id="GO:0005524">
    <property type="term" value="F:ATP binding"/>
    <property type="evidence" value="ECO:0007669"/>
    <property type="project" value="UniProtKB-KW"/>
</dbReference>
<reference evidence="12 13" key="1">
    <citation type="submission" date="2019-01" db="EMBL/GenBank/DDBJ databases">
        <title>Genome Assembly of Collichthys lucidus.</title>
        <authorList>
            <person name="Cai M."/>
            <person name="Xiao S."/>
        </authorList>
    </citation>
    <scope>NUCLEOTIDE SEQUENCE [LARGE SCALE GENOMIC DNA]</scope>
    <source>
        <strain evidence="12">JT15FE1705JMU</strain>
        <tissue evidence="12">Muscle</tissue>
    </source>
</reference>
<dbReference type="PROSITE" id="PS50011">
    <property type="entry name" value="PROTEIN_KINASE_DOM"/>
    <property type="match status" value="1"/>
</dbReference>
<evidence type="ECO:0000256" key="6">
    <source>
        <dbReference type="ARBA" id="ARBA00022741"/>
    </source>
</evidence>
<comment type="subcellular location">
    <subcellularLocation>
        <location evidence="1">Host cell</location>
    </subcellularLocation>
</comment>
<accession>A0A4U5V1J9</accession>
<protein>
    <recommendedName>
        <fullName evidence="3">non-specific serine/threonine protein kinase</fullName>
        <ecNumber evidence="3">2.7.11.1</ecNumber>
    </recommendedName>
</protein>
<proteinExistence type="inferred from homology"/>
<comment type="similarity">
    <text evidence="2">Belongs to the protein kinase superfamily. CAMK Ser/Thr protein kinase family. PIM subfamily.</text>
</comment>
<keyword evidence="7 12" id="KW-0418">Kinase</keyword>